<accession>A0A8J2X8B1</accession>
<keyword evidence="2" id="KW-0472">Membrane</keyword>
<dbReference type="Proteomes" id="UP000019375">
    <property type="component" value="Unassembled WGS sequence"/>
</dbReference>
<evidence type="ECO:0000313" key="3">
    <source>
        <dbReference type="EMBL" id="CDF89754.1"/>
    </source>
</evidence>
<keyword evidence="2" id="KW-1133">Transmembrane helix</keyword>
<keyword evidence="4" id="KW-1185">Reference proteome</keyword>
<keyword evidence="2" id="KW-0812">Transmembrane</keyword>
<organism evidence="3 4">
    <name type="scientific">Zygosaccharomyces bailii (strain CLIB 213 / ATCC 58445 / CBS 680 / BCRC 21525 / NBRC 1098 / NCYC 1416 / NRRL Y-2227)</name>
    <dbReference type="NCBI Taxonomy" id="1333698"/>
    <lineage>
        <taxon>Eukaryota</taxon>
        <taxon>Fungi</taxon>
        <taxon>Dikarya</taxon>
        <taxon>Ascomycota</taxon>
        <taxon>Saccharomycotina</taxon>
        <taxon>Saccharomycetes</taxon>
        <taxon>Saccharomycetales</taxon>
        <taxon>Saccharomycetaceae</taxon>
        <taxon>Zygosaccharomyces</taxon>
    </lineage>
</organism>
<evidence type="ECO:0000313" key="4">
    <source>
        <dbReference type="Proteomes" id="UP000019375"/>
    </source>
</evidence>
<evidence type="ECO:0000256" key="1">
    <source>
        <dbReference type="SAM" id="MobiDB-lite"/>
    </source>
</evidence>
<feature type="compositionally biased region" description="Basic residues" evidence="1">
    <location>
        <begin position="1"/>
        <end position="12"/>
    </location>
</feature>
<feature type="region of interest" description="Disordered" evidence="1">
    <location>
        <begin position="1"/>
        <end position="24"/>
    </location>
</feature>
<protein>
    <submittedName>
        <fullName evidence="3">ZYBA0S05-00936g1_1</fullName>
    </submittedName>
</protein>
<dbReference type="EMBL" id="HG316458">
    <property type="protein sequence ID" value="CDF89754.1"/>
    <property type="molecule type" value="Genomic_DNA"/>
</dbReference>
<proteinExistence type="predicted"/>
<evidence type="ECO:0000256" key="2">
    <source>
        <dbReference type="SAM" id="Phobius"/>
    </source>
</evidence>
<sequence length="141" mass="16471">MVSNPFKRRHNGRSPLQQPPNAAAKDYTPAEHFENVQHSANYSVMDEVPQVFQTELTEKPKLCSRIHHRMSNYTNSKTFKVLMLVAAGLNVLQLIAFFLVSVFYMPKRTKRNIKNDDIYFIIDHIADEYVRYDYFVDVSVL</sequence>
<reference evidence="4" key="1">
    <citation type="journal article" date="2013" name="Genome Announc.">
        <title>Genome sequence of the food spoilage yeast Zygosaccharomyces bailii CLIB 213(T).</title>
        <authorList>
            <person name="Galeote V."/>
            <person name="Bigey F."/>
            <person name="Devillers H."/>
            <person name="Neuveglise C."/>
            <person name="Dequin S."/>
        </authorList>
    </citation>
    <scope>NUCLEOTIDE SEQUENCE [LARGE SCALE GENOMIC DNA]</scope>
    <source>
        <strain evidence="4">CLIB 213 / ATCC 58445 / CBS 680 / CCRC 21525 / NBRC 1098 / NCYC 1416 / NRRL Y-2227</strain>
    </source>
</reference>
<name>A0A8J2X8B1_ZYGB2</name>
<feature type="transmembrane region" description="Helical" evidence="2">
    <location>
        <begin position="81"/>
        <end position="104"/>
    </location>
</feature>
<gene>
    <name evidence="3" type="ORF">BN860_00936g</name>
</gene>
<dbReference type="OrthoDB" id="10343470at2759"/>
<dbReference type="AlphaFoldDB" id="A0A8J2X8B1"/>